<dbReference type="GO" id="GO:0042956">
    <property type="term" value="P:maltodextrin transmembrane transport"/>
    <property type="evidence" value="ECO:0007669"/>
    <property type="project" value="TreeGrafter"/>
</dbReference>
<dbReference type="AlphaFoldDB" id="A0A9D1UC06"/>
<evidence type="ECO:0000256" key="1">
    <source>
        <dbReference type="ARBA" id="ARBA00008520"/>
    </source>
</evidence>
<dbReference type="PANTHER" id="PTHR30061:SF50">
    <property type="entry name" value="MALTOSE_MALTODEXTRIN-BINDING PERIPLASMIC PROTEIN"/>
    <property type="match status" value="1"/>
</dbReference>
<sequence length="468" mass="51534">MSLKKRLAASAAVIAMAAGVIYGSTLEMSGASAEGGRLSWFGNKETLYFWYTDDSMTSFINSAAVSFGEKEGVRVIPMLTSDSEYLEAVNEASLYSRQIPDVYVISHDALEKAYLAGLAVPVEDEQNICNESYFPPSALAAVSYQGKTVAYPFFYETSALVINMDYLEQWALQQAKRELTGADVDAGEGAQEISQEAVEALDQTVLAQKTQEYLEAGIPQTVDEILSIADTFDVPEGVEGIMKWDVSDIFYNYWIVGNYMIVGGETGDDAGNININNEEAISCLEVYKALNQFFYIESDTVTYDSVIQDFIDGKTVFTIGTTDVAERLEEARAEGSLGFEYGIVPMPDVSGELKSRSLSVTNVVAINGYSQHKELANRFAAYLVDEYANELYERTGKVSANLTVNEDNTALQAFMEEYAESMPLPKMMETGNFWMQLEILFSKVWNGEDVAALVQQLADQITSQMSAG</sequence>
<dbReference type="PANTHER" id="PTHR30061">
    <property type="entry name" value="MALTOSE-BINDING PERIPLASMIC PROTEIN"/>
    <property type="match status" value="1"/>
</dbReference>
<keyword evidence="3" id="KW-0732">Signal</keyword>
<keyword evidence="2" id="KW-0813">Transport</keyword>
<dbReference type="Gene3D" id="3.40.190.10">
    <property type="entry name" value="Periplasmic binding protein-like II"/>
    <property type="match status" value="2"/>
</dbReference>
<evidence type="ECO:0000313" key="4">
    <source>
        <dbReference type="EMBL" id="HIW81076.1"/>
    </source>
</evidence>
<dbReference type="Pfam" id="PF13416">
    <property type="entry name" value="SBP_bac_8"/>
    <property type="match status" value="1"/>
</dbReference>
<accession>A0A9D1UC06</accession>
<reference evidence="4" key="2">
    <citation type="submission" date="2021-04" db="EMBL/GenBank/DDBJ databases">
        <authorList>
            <person name="Gilroy R."/>
        </authorList>
    </citation>
    <scope>NUCLEOTIDE SEQUENCE</scope>
    <source>
        <strain evidence="4">CHK195-6426</strain>
    </source>
</reference>
<evidence type="ECO:0000256" key="2">
    <source>
        <dbReference type="ARBA" id="ARBA00022448"/>
    </source>
</evidence>
<protein>
    <submittedName>
        <fullName evidence="4">Extracellular solute-binding protein</fullName>
    </submittedName>
</protein>
<dbReference type="GO" id="GO:0055052">
    <property type="term" value="C:ATP-binding cassette (ABC) transporter complex, substrate-binding subunit-containing"/>
    <property type="evidence" value="ECO:0007669"/>
    <property type="project" value="TreeGrafter"/>
</dbReference>
<evidence type="ECO:0000256" key="3">
    <source>
        <dbReference type="ARBA" id="ARBA00022729"/>
    </source>
</evidence>
<dbReference type="GO" id="GO:1901982">
    <property type="term" value="F:maltose binding"/>
    <property type="evidence" value="ECO:0007669"/>
    <property type="project" value="TreeGrafter"/>
</dbReference>
<name>A0A9D1UC06_9FIRM</name>
<proteinExistence type="inferred from homology"/>
<reference evidence="4" key="1">
    <citation type="journal article" date="2021" name="PeerJ">
        <title>Extensive microbial diversity within the chicken gut microbiome revealed by metagenomics and culture.</title>
        <authorList>
            <person name="Gilroy R."/>
            <person name="Ravi A."/>
            <person name="Getino M."/>
            <person name="Pursley I."/>
            <person name="Horton D.L."/>
            <person name="Alikhan N.F."/>
            <person name="Baker D."/>
            <person name="Gharbi K."/>
            <person name="Hall N."/>
            <person name="Watson M."/>
            <person name="Adriaenssens E.M."/>
            <person name="Foster-Nyarko E."/>
            <person name="Jarju S."/>
            <person name="Secka A."/>
            <person name="Antonio M."/>
            <person name="Oren A."/>
            <person name="Chaudhuri R.R."/>
            <person name="La Ragione R."/>
            <person name="Hildebrand F."/>
            <person name="Pallen M.J."/>
        </authorList>
    </citation>
    <scope>NUCLEOTIDE SEQUENCE</scope>
    <source>
        <strain evidence="4">CHK195-6426</strain>
    </source>
</reference>
<dbReference type="InterPro" id="IPR006059">
    <property type="entry name" value="SBP"/>
</dbReference>
<comment type="similarity">
    <text evidence="1">Belongs to the bacterial solute-binding protein 1 family.</text>
</comment>
<dbReference type="GO" id="GO:0015768">
    <property type="term" value="P:maltose transport"/>
    <property type="evidence" value="ECO:0007669"/>
    <property type="project" value="TreeGrafter"/>
</dbReference>
<dbReference type="SUPFAM" id="SSF53850">
    <property type="entry name" value="Periplasmic binding protein-like II"/>
    <property type="match status" value="1"/>
</dbReference>
<evidence type="ECO:0000313" key="5">
    <source>
        <dbReference type="Proteomes" id="UP000824265"/>
    </source>
</evidence>
<comment type="caution">
    <text evidence="4">The sequence shown here is derived from an EMBL/GenBank/DDBJ whole genome shotgun (WGS) entry which is preliminary data.</text>
</comment>
<gene>
    <name evidence="4" type="ORF">H9742_06015</name>
</gene>
<dbReference type="EMBL" id="DXGH01000033">
    <property type="protein sequence ID" value="HIW81076.1"/>
    <property type="molecule type" value="Genomic_DNA"/>
</dbReference>
<organism evidence="4 5">
    <name type="scientific">Candidatus Acetatifactor stercoripullorum</name>
    <dbReference type="NCBI Taxonomy" id="2838414"/>
    <lineage>
        <taxon>Bacteria</taxon>
        <taxon>Bacillati</taxon>
        <taxon>Bacillota</taxon>
        <taxon>Clostridia</taxon>
        <taxon>Lachnospirales</taxon>
        <taxon>Lachnospiraceae</taxon>
        <taxon>Acetatifactor</taxon>
    </lineage>
</organism>
<dbReference type="Proteomes" id="UP000824265">
    <property type="component" value="Unassembled WGS sequence"/>
</dbReference>